<dbReference type="Pfam" id="PF00535">
    <property type="entry name" value="Glycos_transf_2"/>
    <property type="match status" value="1"/>
</dbReference>
<evidence type="ECO:0000256" key="1">
    <source>
        <dbReference type="ARBA" id="ARBA00022676"/>
    </source>
</evidence>
<gene>
    <name evidence="4" type="primary">cpsI</name>
    <name evidence="4" type="ORF">HMPREF0658_1452</name>
</gene>
<dbReference type="eggNOG" id="COG1215">
    <property type="taxonomic scope" value="Bacteria"/>
</dbReference>
<dbReference type="Proteomes" id="UP000004394">
    <property type="component" value="Unassembled WGS sequence"/>
</dbReference>
<evidence type="ECO:0000313" key="5">
    <source>
        <dbReference type="Proteomes" id="UP000004394"/>
    </source>
</evidence>
<dbReference type="PANTHER" id="PTHR22916:SF51">
    <property type="entry name" value="GLYCOSYLTRANSFERASE EPSH-RELATED"/>
    <property type="match status" value="1"/>
</dbReference>
<dbReference type="GO" id="GO:0016758">
    <property type="term" value="F:hexosyltransferase activity"/>
    <property type="evidence" value="ECO:0007669"/>
    <property type="project" value="UniProtKB-ARBA"/>
</dbReference>
<sequence>MPTLSVIIPVYNAENTLNECIDSILIQEFHDFEILLIDDGSKDNSRAICNDYAIKDSRVKILYKENGGVSSARNMGLNHAQGKWITFIDADDYIEPEYFHNINDEAFDLIIKSYKELRNSLITTPTANIHSDASLTAPTDVSDFISRHLATMVLRGPCGKFYKRELIGCTRFNENMKVGEDSCFVFNYLTTVKKIKLQAGASYIVRCANASAANKYGCTVEYAIQSLQFLYDAHLALQEAHAISSESFLSYIGYFKLISKSDWKKNLKKWYADNTLKRMYQYIWPHLAAKQKIEYRILSTLLS</sequence>
<protein>
    <submittedName>
        <fullName evidence="4">Glycosyltransferase, group 2 family protein</fullName>
        <ecNumber evidence="4">2.4.-.-</ecNumber>
    </submittedName>
</protein>
<dbReference type="RefSeq" id="WP_006949561.1">
    <property type="nucleotide sequence ID" value="NZ_BAJI01000002.1"/>
</dbReference>
<comment type="caution">
    <text evidence="4">The sequence shown here is derived from an EMBL/GenBank/DDBJ whole genome shotgun (WGS) entry which is preliminary data.</text>
</comment>
<dbReference type="SUPFAM" id="SSF53448">
    <property type="entry name" value="Nucleotide-diphospho-sugar transferases"/>
    <property type="match status" value="1"/>
</dbReference>
<dbReference type="HOGENOM" id="CLU_025996_25_1_10"/>
<keyword evidence="1 4" id="KW-0328">Glycosyltransferase</keyword>
<dbReference type="InterPro" id="IPR029044">
    <property type="entry name" value="Nucleotide-diphossugar_trans"/>
</dbReference>
<dbReference type="OrthoDB" id="6307329at2"/>
<dbReference type="EMBL" id="AEEI01000049">
    <property type="protein sequence ID" value="EFM01617.1"/>
    <property type="molecule type" value="Genomic_DNA"/>
</dbReference>
<dbReference type="EC" id="2.4.-.-" evidence="4"/>
<keyword evidence="2 4" id="KW-0808">Transferase</keyword>
<evidence type="ECO:0000313" key="4">
    <source>
        <dbReference type="EMBL" id="EFM01617.1"/>
    </source>
</evidence>
<dbReference type="AlphaFoldDB" id="E0NTF0"/>
<evidence type="ECO:0000259" key="3">
    <source>
        <dbReference type="Pfam" id="PF00535"/>
    </source>
</evidence>
<name>E0NTF0_9BACT</name>
<dbReference type="Gene3D" id="3.90.550.10">
    <property type="entry name" value="Spore Coat Polysaccharide Biosynthesis Protein SpsA, Chain A"/>
    <property type="match status" value="1"/>
</dbReference>
<reference evidence="4" key="1">
    <citation type="submission" date="2010-07" db="EMBL/GenBank/DDBJ databases">
        <authorList>
            <person name="Muzny D."/>
            <person name="Qin X."/>
            <person name="Deng J."/>
            <person name="Jiang H."/>
            <person name="Liu Y."/>
            <person name="Qu J."/>
            <person name="Song X.-Z."/>
            <person name="Zhang L."/>
            <person name="Thornton R."/>
            <person name="Coyle M."/>
            <person name="Francisco L."/>
            <person name="Jackson L."/>
            <person name="Javaid M."/>
            <person name="Korchina V."/>
            <person name="Kovar C."/>
            <person name="Mata R."/>
            <person name="Mathew T."/>
            <person name="Ngo R."/>
            <person name="Nguyen L."/>
            <person name="Nguyen N."/>
            <person name="Okwuonu G."/>
            <person name="Ongeri F."/>
            <person name="Pham C."/>
            <person name="Simmons D."/>
            <person name="Wilczek-Boney K."/>
            <person name="Hale W."/>
            <person name="Jakkamsetti A."/>
            <person name="Pham P."/>
            <person name="Ruth R."/>
            <person name="San Lucas F."/>
            <person name="Warren J."/>
            <person name="Zhang J."/>
            <person name="Zhao Z."/>
            <person name="Zhou C."/>
            <person name="Zhu D."/>
            <person name="Lee S."/>
            <person name="Bess C."/>
            <person name="Blankenburg K."/>
            <person name="Forbes L."/>
            <person name="Fu Q."/>
            <person name="Gubbala S."/>
            <person name="Hirani K."/>
            <person name="Jayaseelan J.C."/>
            <person name="Lara F."/>
            <person name="Munidasa M."/>
            <person name="Palculict T."/>
            <person name="Patil S."/>
            <person name="Pu L.-L."/>
            <person name="Saada N."/>
            <person name="Tang L."/>
            <person name="Weissenberger G."/>
            <person name="Zhu Y."/>
            <person name="Hemphill L."/>
            <person name="Shang Y."/>
            <person name="Youmans B."/>
            <person name="Ayvaz T."/>
            <person name="Ross M."/>
            <person name="Santibanez J."/>
            <person name="Aqrawi P."/>
            <person name="Gross S."/>
            <person name="Joshi V."/>
            <person name="Fowler G."/>
            <person name="Nazareth L."/>
            <person name="Reid J."/>
            <person name="Worley K."/>
            <person name="Petrosino J."/>
            <person name="Highlander S."/>
            <person name="Gibbs R."/>
        </authorList>
    </citation>
    <scope>NUCLEOTIDE SEQUENCE [LARGE SCALE GENOMIC DNA]</scope>
    <source>
        <strain evidence="4">DSM 16973</strain>
    </source>
</reference>
<dbReference type="STRING" id="862515.HMPREF0658_1452"/>
<keyword evidence="5" id="KW-1185">Reference proteome</keyword>
<dbReference type="PANTHER" id="PTHR22916">
    <property type="entry name" value="GLYCOSYLTRANSFERASE"/>
    <property type="match status" value="1"/>
</dbReference>
<dbReference type="InterPro" id="IPR001173">
    <property type="entry name" value="Glyco_trans_2-like"/>
</dbReference>
<dbReference type="CDD" id="cd00761">
    <property type="entry name" value="Glyco_tranf_GTA_type"/>
    <property type="match status" value="1"/>
</dbReference>
<organism evidence="4 5">
    <name type="scientific">Hoylesella marshii DSM 16973 = JCM 13450</name>
    <dbReference type="NCBI Taxonomy" id="862515"/>
    <lineage>
        <taxon>Bacteria</taxon>
        <taxon>Pseudomonadati</taxon>
        <taxon>Bacteroidota</taxon>
        <taxon>Bacteroidia</taxon>
        <taxon>Bacteroidales</taxon>
        <taxon>Prevotellaceae</taxon>
        <taxon>Hoylesella</taxon>
    </lineage>
</organism>
<proteinExistence type="predicted"/>
<evidence type="ECO:0000256" key="2">
    <source>
        <dbReference type="ARBA" id="ARBA00022679"/>
    </source>
</evidence>
<accession>E0NTF0</accession>
<feature type="domain" description="Glycosyltransferase 2-like" evidence="3">
    <location>
        <begin position="5"/>
        <end position="101"/>
    </location>
</feature>